<gene>
    <name evidence="2" type="ORF">B0H17DRAFT_502182</name>
</gene>
<keyword evidence="3" id="KW-1185">Reference proteome</keyword>
<name>A0AAD7DJU5_MYCRO</name>
<evidence type="ECO:0000313" key="3">
    <source>
        <dbReference type="Proteomes" id="UP001221757"/>
    </source>
</evidence>
<accession>A0AAD7DJU5</accession>
<reference evidence="2" key="1">
    <citation type="submission" date="2023-03" db="EMBL/GenBank/DDBJ databases">
        <title>Massive genome expansion in bonnet fungi (Mycena s.s.) driven by repeated elements and novel gene families across ecological guilds.</title>
        <authorList>
            <consortium name="Lawrence Berkeley National Laboratory"/>
            <person name="Harder C.B."/>
            <person name="Miyauchi S."/>
            <person name="Viragh M."/>
            <person name="Kuo A."/>
            <person name="Thoen E."/>
            <person name="Andreopoulos B."/>
            <person name="Lu D."/>
            <person name="Skrede I."/>
            <person name="Drula E."/>
            <person name="Henrissat B."/>
            <person name="Morin E."/>
            <person name="Kohler A."/>
            <person name="Barry K."/>
            <person name="LaButti K."/>
            <person name="Morin E."/>
            <person name="Salamov A."/>
            <person name="Lipzen A."/>
            <person name="Mereny Z."/>
            <person name="Hegedus B."/>
            <person name="Baldrian P."/>
            <person name="Stursova M."/>
            <person name="Weitz H."/>
            <person name="Taylor A."/>
            <person name="Grigoriev I.V."/>
            <person name="Nagy L.G."/>
            <person name="Martin F."/>
            <person name="Kauserud H."/>
        </authorList>
    </citation>
    <scope>NUCLEOTIDE SEQUENCE</scope>
    <source>
        <strain evidence="2">CBHHK067</strain>
    </source>
</reference>
<evidence type="ECO:0000313" key="2">
    <source>
        <dbReference type="EMBL" id="KAJ7693442.1"/>
    </source>
</evidence>
<dbReference type="AlphaFoldDB" id="A0AAD7DJU5"/>
<sequence length="223" mass="24965">MSSCIELPWSLVSPCVCRVSERLSLTIGGSPKLYMYDETPPHPGPRAVRTLKRLEANLKLSDEQSSIPNRLGRRERTILRPSWPNPPVNRQIPRARHRHGRDQCRVLDTTSYAVSTPDLRSCFASHHFYFIFKCTLQFCLPPWPSPILTATLIKRADDFINPTAAGGSFLDKSAGLGEPLNVIISSKTPLKSSRLMDSCNMPKRSDSILSAWGSTLEPPRLLI</sequence>
<proteinExistence type="predicted"/>
<dbReference type="EMBL" id="JARKIE010000046">
    <property type="protein sequence ID" value="KAJ7693442.1"/>
    <property type="molecule type" value="Genomic_DNA"/>
</dbReference>
<comment type="caution">
    <text evidence="2">The sequence shown here is derived from an EMBL/GenBank/DDBJ whole genome shotgun (WGS) entry which is preliminary data.</text>
</comment>
<dbReference type="Proteomes" id="UP001221757">
    <property type="component" value="Unassembled WGS sequence"/>
</dbReference>
<evidence type="ECO:0000256" key="1">
    <source>
        <dbReference type="SAM" id="MobiDB-lite"/>
    </source>
</evidence>
<feature type="region of interest" description="Disordered" evidence="1">
    <location>
        <begin position="79"/>
        <end position="99"/>
    </location>
</feature>
<protein>
    <submittedName>
        <fullName evidence="2">Uncharacterized protein</fullName>
    </submittedName>
</protein>
<organism evidence="2 3">
    <name type="scientific">Mycena rosella</name>
    <name type="common">Pink bonnet</name>
    <name type="synonym">Agaricus rosellus</name>
    <dbReference type="NCBI Taxonomy" id="1033263"/>
    <lineage>
        <taxon>Eukaryota</taxon>
        <taxon>Fungi</taxon>
        <taxon>Dikarya</taxon>
        <taxon>Basidiomycota</taxon>
        <taxon>Agaricomycotina</taxon>
        <taxon>Agaricomycetes</taxon>
        <taxon>Agaricomycetidae</taxon>
        <taxon>Agaricales</taxon>
        <taxon>Marasmiineae</taxon>
        <taxon>Mycenaceae</taxon>
        <taxon>Mycena</taxon>
    </lineage>
</organism>